<dbReference type="GO" id="GO:0009401">
    <property type="term" value="P:phosphoenolpyruvate-dependent sugar phosphotransferase system"/>
    <property type="evidence" value="ECO:0007669"/>
    <property type="project" value="UniProtKB-KW"/>
</dbReference>
<gene>
    <name evidence="9" type="ORF">B9L19_00445</name>
</gene>
<keyword evidence="3" id="KW-0963">Cytoplasm</keyword>
<dbReference type="GO" id="GO:0016740">
    <property type="term" value="F:transferase activity"/>
    <property type="evidence" value="ECO:0007669"/>
    <property type="project" value="UniProtKB-KW"/>
</dbReference>
<dbReference type="Proteomes" id="UP000198378">
    <property type="component" value="Unassembled WGS sequence"/>
</dbReference>
<evidence type="ECO:0000256" key="5">
    <source>
        <dbReference type="ARBA" id="ARBA00022679"/>
    </source>
</evidence>
<dbReference type="AlphaFoldDB" id="A0A226Q8C9"/>
<keyword evidence="6" id="KW-0598">Phosphotransferase system</keyword>
<feature type="active site" description="Tele-phosphohistidine intermediate" evidence="7">
    <location>
        <position position="78"/>
    </location>
</feature>
<keyword evidence="4" id="KW-0762">Sugar transport</keyword>
<dbReference type="FunFam" id="1.20.58.80:FF:000001">
    <property type="entry name" value="PTS system, lactose-specific IIa component"/>
    <property type="match status" value="1"/>
</dbReference>
<dbReference type="PANTHER" id="PTHR34382:SF7">
    <property type="entry name" value="PTS SYSTEM N,N'-DIACETYLCHITOBIOSE-SPECIFIC EIIA COMPONENT"/>
    <property type="match status" value="1"/>
</dbReference>
<dbReference type="GO" id="GO:0005737">
    <property type="term" value="C:cytoplasm"/>
    <property type="evidence" value="ECO:0007669"/>
    <property type="project" value="UniProtKB-SubCell"/>
</dbReference>
<dbReference type="InterPro" id="IPR036542">
    <property type="entry name" value="PTS_IIA_lac/cel_sf"/>
</dbReference>
<protein>
    <submittedName>
        <fullName evidence="9">PTS lactose/cellobiose transporter subunit IIA</fullName>
    </submittedName>
</protein>
<dbReference type="PIRSF" id="PIRSF000699">
    <property type="entry name" value="PTS_IILac_III"/>
    <property type="match status" value="1"/>
</dbReference>
<keyword evidence="2" id="KW-0813">Transport</keyword>
<organism evidence="9 10">
    <name type="scientific">Geobacillus thermocatenulatus</name>
    <dbReference type="NCBI Taxonomy" id="33938"/>
    <lineage>
        <taxon>Bacteria</taxon>
        <taxon>Bacillati</taxon>
        <taxon>Bacillota</taxon>
        <taxon>Bacilli</taxon>
        <taxon>Bacillales</taxon>
        <taxon>Anoxybacillaceae</taxon>
        <taxon>Geobacillus</taxon>
        <taxon>Geobacillus thermoleovorans group</taxon>
    </lineage>
</organism>
<dbReference type="InterPro" id="IPR003188">
    <property type="entry name" value="PTS_IIA_lac/cel"/>
</dbReference>
<dbReference type="Pfam" id="PF02255">
    <property type="entry name" value="PTS_IIA"/>
    <property type="match status" value="1"/>
</dbReference>
<keyword evidence="8" id="KW-0460">Magnesium</keyword>
<comment type="caution">
    <text evidence="9">The sequence shown here is derived from an EMBL/GenBank/DDBJ whole genome shotgun (WGS) entry which is preliminary data.</text>
</comment>
<accession>A0A226Q8C9</accession>
<evidence type="ECO:0000256" key="4">
    <source>
        <dbReference type="ARBA" id="ARBA00022597"/>
    </source>
</evidence>
<dbReference type="CDD" id="cd00215">
    <property type="entry name" value="PTS_IIA_lac"/>
    <property type="match status" value="1"/>
</dbReference>
<evidence type="ECO:0000256" key="1">
    <source>
        <dbReference type="ARBA" id="ARBA00004496"/>
    </source>
</evidence>
<evidence type="ECO:0000256" key="8">
    <source>
        <dbReference type="PIRSR" id="PIRSR000699-2"/>
    </source>
</evidence>
<name>A0A226Q8C9_9BACL</name>
<dbReference type="GO" id="GO:0046872">
    <property type="term" value="F:metal ion binding"/>
    <property type="evidence" value="ECO:0007669"/>
    <property type="project" value="UniProtKB-KW"/>
</dbReference>
<keyword evidence="5" id="KW-0808">Transferase</keyword>
<keyword evidence="8" id="KW-0479">Metal-binding</keyword>
<comment type="subcellular location">
    <subcellularLocation>
        <location evidence="1">Cytoplasm</location>
    </subcellularLocation>
</comment>
<evidence type="ECO:0000313" key="10">
    <source>
        <dbReference type="Proteomes" id="UP000198378"/>
    </source>
</evidence>
<evidence type="ECO:0000256" key="7">
    <source>
        <dbReference type="PIRSR" id="PIRSR000699-1"/>
    </source>
</evidence>
<dbReference type="SUPFAM" id="SSF46973">
    <property type="entry name" value="Enzyme IIa from lactose specific PTS, IIa-lac"/>
    <property type="match status" value="1"/>
</dbReference>
<keyword evidence="10" id="KW-1185">Reference proteome</keyword>
<sequence>MIQVNLEEISFQIILHGGNARNLAMEAIHHAKNGEFTLAEQKIEEAHEEMREAHRFQTELIQGEARGEKVEIRILLVHAQDHLMNAMTVIDLAQEMIGIYKKIL</sequence>
<dbReference type="PANTHER" id="PTHR34382">
    <property type="entry name" value="PTS SYSTEM N,N'-DIACETYLCHITOBIOSE-SPECIFIC EIIA COMPONENT"/>
    <property type="match status" value="1"/>
</dbReference>
<dbReference type="EMBL" id="NEWK01000001">
    <property type="protein sequence ID" value="OXB88635.1"/>
    <property type="molecule type" value="Genomic_DNA"/>
</dbReference>
<evidence type="ECO:0000256" key="3">
    <source>
        <dbReference type="ARBA" id="ARBA00022490"/>
    </source>
</evidence>
<evidence type="ECO:0000313" key="9">
    <source>
        <dbReference type="EMBL" id="OXB88635.1"/>
    </source>
</evidence>
<dbReference type="Gene3D" id="1.20.58.80">
    <property type="entry name" value="Phosphotransferase system, lactose/cellobiose-type IIA subunit"/>
    <property type="match status" value="1"/>
</dbReference>
<reference evidence="9 10" key="1">
    <citation type="submission" date="2017-05" db="EMBL/GenBank/DDBJ databases">
        <title>The genome sequence of Geobacillus thermocatenulatus DSM 730.</title>
        <authorList>
            <person name="Ramaloko W.T."/>
            <person name="Koen N."/>
            <person name="Polliack S."/>
            <person name="Aliyu H."/>
            <person name="Lebre P."/>
            <person name="Mohr T."/>
            <person name="Oswald F."/>
            <person name="Zwick M."/>
            <person name="Neumann A."/>
            <person name="Syldatk C."/>
            <person name="Cowan D."/>
            <person name="De Maayer P."/>
        </authorList>
    </citation>
    <scope>NUCLEOTIDE SEQUENCE [LARGE SCALE GENOMIC DNA]</scope>
    <source>
        <strain evidence="9 10">BGSC 93A1</strain>
    </source>
</reference>
<feature type="binding site" evidence="8">
    <location>
        <position position="81"/>
    </location>
    <ligand>
        <name>Mg(2+)</name>
        <dbReference type="ChEBI" id="CHEBI:18420"/>
        <note>ligand shared between all trimeric partners</note>
    </ligand>
</feature>
<dbReference type="KEGG" id="gtm:GT3921_01755"/>
<dbReference type="PROSITE" id="PS51095">
    <property type="entry name" value="PTS_EIIA_TYPE_3"/>
    <property type="match status" value="1"/>
</dbReference>
<comment type="cofactor">
    <cofactor evidence="8">
        <name>Mg(2+)</name>
        <dbReference type="ChEBI" id="CHEBI:18420"/>
    </cofactor>
    <text evidence="8">Binds 1 Mg(2+) ion per trimer.</text>
</comment>
<proteinExistence type="predicted"/>
<evidence type="ECO:0000256" key="2">
    <source>
        <dbReference type="ARBA" id="ARBA00022448"/>
    </source>
</evidence>
<evidence type="ECO:0000256" key="6">
    <source>
        <dbReference type="ARBA" id="ARBA00022683"/>
    </source>
</evidence>